<dbReference type="EMBL" id="BK016063">
    <property type="protein sequence ID" value="DAF92077.1"/>
    <property type="molecule type" value="Genomic_DNA"/>
</dbReference>
<dbReference type="PANTHER" id="PTHR11669:SF0">
    <property type="entry name" value="PROTEIN STICHEL-LIKE 2"/>
    <property type="match status" value="1"/>
</dbReference>
<dbReference type="SUPFAM" id="SSF52540">
    <property type="entry name" value="P-loop containing nucleoside triphosphate hydrolases"/>
    <property type="match status" value="1"/>
</dbReference>
<dbReference type="InterPro" id="IPR027417">
    <property type="entry name" value="P-loop_NTPase"/>
</dbReference>
<feature type="domain" description="AAA+ ATPase" evidence="1">
    <location>
        <begin position="20"/>
        <end position="133"/>
    </location>
</feature>
<dbReference type="InterPro" id="IPR003593">
    <property type="entry name" value="AAA+_ATPase"/>
</dbReference>
<reference evidence="2" key="1">
    <citation type="journal article" date="2021" name="Proc. Natl. Acad. Sci. U.S.A.">
        <title>A Catalog of Tens of Thousands of Viruses from Human Metagenomes Reveals Hidden Associations with Chronic Diseases.</title>
        <authorList>
            <person name="Tisza M.J."/>
            <person name="Buck C.B."/>
        </authorList>
    </citation>
    <scope>NUCLEOTIDE SEQUENCE</scope>
    <source>
        <strain evidence="2">CtgN495</strain>
    </source>
</reference>
<name>A0A8S5UC63_9CAUD</name>
<dbReference type="SMART" id="SM00382">
    <property type="entry name" value="AAA"/>
    <property type="match status" value="1"/>
</dbReference>
<dbReference type="GO" id="GO:0006261">
    <property type="term" value="P:DNA-templated DNA replication"/>
    <property type="evidence" value="ECO:0007669"/>
    <property type="project" value="TreeGrafter"/>
</dbReference>
<dbReference type="Pfam" id="PF13177">
    <property type="entry name" value="DNA_pol3_delta2"/>
    <property type="match status" value="1"/>
</dbReference>
<proteinExistence type="predicted"/>
<evidence type="ECO:0000259" key="1">
    <source>
        <dbReference type="SMART" id="SM00382"/>
    </source>
</evidence>
<protein>
    <submittedName>
        <fullName evidence="2">DNA polymerase III, delta subunit</fullName>
    </submittedName>
</protein>
<accession>A0A8S5UC63</accession>
<dbReference type="GO" id="GO:0005524">
    <property type="term" value="F:ATP binding"/>
    <property type="evidence" value="ECO:0007669"/>
    <property type="project" value="InterPro"/>
</dbReference>
<dbReference type="PANTHER" id="PTHR11669">
    <property type="entry name" value="REPLICATION FACTOR C / DNA POLYMERASE III GAMMA-TAU SUBUNIT"/>
    <property type="match status" value="1"/>
</dbReference>
<evidence type="ECO:0000313" key="2">
    <source>
        <dbReference type="EMBL" id="DAF92077.1"/>
    </source>
</evidence>
<organism evidence="2">
    <name type="scientific">Siphoviridae sp. ctgN495</name>
    <dbReference type="NCBI Taxonomy" id="2825608"/>
    <lineage>
        <taxon>Viruses</taxon>
        <taxon>Duplodnaviria</taxon>
        <taxon>Heunggongvirae</taxon>
        <taxon>Uroviricota</taxon>
        <taxon>Caudoviricetes</taxon>
    </lineage>
</organism>
<sequence>MNFVSQNTPTLQLMDLANSRHHSILIEGPQGCGKTYLAKQYAAMLNVSDFEVVKCSVDTIRDAIDETCKIKNDVVICLENLDDGVLSASYTILKFLEEPLPNVYIVVTCRNLKKVPDTIISRSAVVSCGPPIDKDIEEFASSRNKQKFQSLSDSSIWKSVRSFKDAEYVLSMNDEQIKYFSQLDKMMSFSDTVSNIIWKLGHYEDNTEIPVGLVMQYIISKTISKTIRRAAIRCMSDISLGRLAQHACLARFVFEAKYVE</sequence>
<dbReference type="InterPro" id="IPR050238">
    <property type="entry name" value="DNA_Rep/Repair_Clamp_Loader"/>
</dbReference>
<dbReference type="Gene3D" id="3.40.50.300">
    <property type="entry name" value="P-loop containing nucleotide triphosphate hydrolases"/>
    <property type="match status" value="1"/>
</dbReference>